<protein>
    <recommendedName>
        <fullName evidence="3">E3 ubiquitin-protein transferase MAEA</fullName>
    </recommendedName>
    <alternativeName>
        <fullName evidence="9">Macrophage erythroblast attacher</fullName>
    </alternativeName>
</protein>
<keyword evidence="8" id="KW-0265">Erythrocyte maturation</keyword>
<keyword evidence="4" id="KW-0963">Cytoplasm</keyword>
<evidence type="ECO:0000256" key="9">
    <source>
        <dbReference type="ARBA" id="ARBA00029678"/>
    </source>
</evidence>
<feature type="domain" description="RING-Gid-type" evidence="12">
    <location>
        <begin position="371"/>
        <end position="440"/>
    </location>
</feature>
<dbReference type="Proteomes" id="UP000095280">
    <property type="component" value="Unplaced"/>
</dbReference>
<dbReference type="GO" id="GO:0008270">
    <property type="term" value="F:zinc ion binding"/>
    <property type="evidence" value="ECO:0007669"/>
    <property type="project" value="UniProtKB-KW"/>
</dbReference>
<dbReference type="InterPro" id="IPR006594">
    <property type="entry name" value="LisH"/>
</dbReference>
<dbReference type="GO" id="GO:0043249">
    <property type="term" value="P:erythrocyte maturation"/>
    <property type="evidence" value="ECO:0007669"/>
    <property type="project" value="UniProtKB-KW"/>
</dbReference>
<evidence type="ECO:0000256" key="1">
    <source>
        <dbReference type="ARBA" id="ARBA00004109"/>
    </source>
</evidence>
<dbReference type="PROSITE" id="PS50897">
    <property type="entry name" value="CTLH"/>
    <property type="match status" value="1"/>
</dbReference>
<sequence>ARARAKDRNNFRSLYYHFYRVLRDNQLVELIHDALDAIELSLSQHAQRAHMPVQYESAMPQVPYESLNKTFRAVQKQMDKDISILTKNSDDLTKAKTQQDVNQILTGVIDKLSKLKRKADDGLEEEVDHLQSAKRRLDYLRGADGYRQQQQQSSGTPVSQATCQRYWERRRITCMMVDYFLRHGLHSTAQRLAKLHDVEQLTNLPYFAACQGVEKSLMSADTSEAVAWCTEHRSKLRKLGSNFEYSLRLQDFVKLVQQGRRLDAVKYARKHLSPEADTEAPAELLAERNRSLCEAMGLLALPCDKDGQPPEKYRHLTEPAVWHRLVDKFRQVNCAVFSIASGSIFCANLQTGLSALKTNQCGKEGKRCLECPVCQPHFGQLAQSLPKAQYTQSKLICPISRLPMDHDNPPMALPNGNIYSQKSLLEMAQRNGGYIICPRTQNRFELNEAKRVYIM</sequence>
<evidence type="ECO:0000256" key="6">
    <source>
        <dbReference type="ARBA" id="ARBA00022771"/>
    </source>
</evidence>
<dbReference type="SMART" id="SM00668">
    <property type="entry name" value="CTLH"/>
    <property type="match status" value="1"/>
</dbReference>
<dbReference type="PANTHER" id="PTHR12170">
    <property type="entry name" value="MACROPHAGE ERYTHROBLAST ATTACHER-RELATED"/>
    <property type="match status" value="1"/>
</dbReference>
<dbReference type="PANTHER" id="PTHR12170:SF2">
    <property type="entry name" value="E3 UBIQUITIN-PROTEIN TRANSFERASE MAEA"/>
    <property type="match status" value="1"/>
</dbReference>
<feature type="domain" description="CTLH" evidence="11">
    <location>
        <begin position="206"/>
        <end position="263"/>
    </location>
</feature>
<evidence type="ECO:0000313" key="13">
    <source>
        <dbReference type="Proteomes" id="UP000095280"/>
    </source>
</evidence>
<accession>A0A1I8GJD2</accession>
<keyword evidence="5" id="KW-0479">Metal-binding</keyword>
<evidence type="ECO:0000256" key="10">
    <source>
        <dbReference type="PROSITE-ProRule" id="PRU01215"/>
    </source>
</evidence>
<dbReference type="WBParaSite" id="maker-uti_cns_0002207-snap-gene-0.1-mRNA-1">
    <property type="protein sequence ID" value="maker-uti_cns_0002207-snap-gene-0.1-mRNA-1"/>
    <property type="gene ID" value="maker-uti_cns_0002207-snap-gene-0.1"/>
</dbReference>
<dbReference type="PROSITE" id="PS50896">
    <property type="entry name" value="LISH"/>
    <property type="match status" value="1"/>
</dbReference>
<dbReference type="GO" id="GO:0061630">
    <property type="term" value="F:ubiquitin protein ligase activity"/>
    <property type="evidence" value="ECO:0007669"/>
    <property type="project" value="InterPro"/>
</dbReference>
<evidence type="ECO:0000256" key="3">
    <source>
        <dbReference type="ARBA" id="ARBA00014384"/>
    </source>
</evidence>
<organism evidence="13 14">
    <name type="scientific">Macrostomum lignano</name>
    <dbReference type="NCBI Taxonomy" id="282301"/>
    <lineage>
        <taxon>Eukaryota</taxon>
        <taxon>Metazoa</taxon>
        <taxon>Spiralia</taxon>
        <taxon>Lophotrochozoa</taxon>
        <taxon>Platyhelminthes</taxon>
        <taxon>Rhabditophora</taxon>
        <taxon>Macrostomorpha</taxon>
        <taxon>Macrostomida</taxon>
        <taxon>Macrostomidae</taxon>
        <taxon>Macrostomum</taxon>
    </lineage>
</organism>
<dbReference type="Pfam" id="PF10607">
    <property type="entry name" value="CTLH"/>
    <property type="match status" value="1"/>
</dbReference>
<proteinExistence type="predicted"/>
<dbReference type="GO" id="GO:0034657">
    <property type="term" value="C:GID complex"/>
    <property type="evidence" value="ECO:0007669"/>
    <property type="project" value="TreeGrafter"/>
</dbReference>
<evidence type="ECO:0000313" key="14">
    <source>
        <dbReference type="WBParaSite" id="maker-uti_cns_0002207-snap-gene-0.1-mRNA-1"/>
    </source>
</evidence>
<comment type="subcellular location">
    <subcellularLocation>
        <location evidence="2">Cytoplasm</location>
    </subcellularLocation>
    <subcellularLocation>
        <location evidence="1">Nucleus matrix</location>
    </subcellularLocation>
</comment>
<evidence type="ECO:0000256" key="5">
    <source>
        <dbReference type="ARBA" id="ARBA00022723"/>
    </source>
</evidence>
<dbReference type="GO" id="GO:0016363">
    <property type="term" value="C:nuclear matrix"/>
    <property type="evidence" value="ECO:0007669"/>
    <property type="project" value="UniProtKB-SubCell"/>
</dbReference>
<keyword evidence="7" id="KW-0862">Zinc</keyword>
<dbReference type="InterPro" id="IPR024964">
    <property type="entry name" value="CTLH/CRA"/>
</dbReference>
<evidence type="ECO:0000256" key="7">
    <source>
        <dbReference type="ARBA" id="ARBA00022833"/>
    </source>
</evidence>
<keyword evidence="6 10" id="KW-0863">Zinc-finger</keyword>
<evidence type="ECO:0000259" key="11">
    <source>
        <dbReference type="PROSITE" id="PS50897"/>
    </source>
</evidence>
<dbReference type="GO" id="GO:0043161">
    <property type="term" value="P:proteasome-mediated ubiquitin-dependent protein catabolic process"/>
    <property type="evidence" value="ECO:0007669"/>
    <property type="project" value="InterPro"/>
</dbReference>
<evidence type="ECO:0000259" key="12">
    <source>
        <dbReference type="PROSITE" id="PS51867"/>
    </source>
</evidence>
<evidence type="ECO:0000256" key="2">
    <source>
        <dbReference type="ARBA" id="ARBA00004496"/>
    </source>
</evidence>
<dbReference type="GO" id="GO:0005737">
    <property type="term" value="C:cytoplasm"/>
    <property type="evidence" value="ECO:0007669"/>
    <property type="project" value="UniProtKB-SubCell"/>
</dbReference>
<reference evidence="14" key="1">
    <citation type="submission" date="2016-11" db="UniProtKB">
        <authorList>
            <consortium name="WormBaseParasite"/>
        </authorList>
    </citation>
    <scope>IDENTIFICATION</scope>
</reference>
<dbReference type="PROSITE" id="PS51867">
    <property type="entry name" value="ZF_RING_GID"/>
    <property type="match status" value="1"/>
</dbReference>
<dbReference type="InterPro" id="IPR044063">
    <property type="entry name" value="ZF_RING_GID"/>
</dbReference>
<dbReference type="AlphaFoldDB" id="A0A1I8GJD2"/>
<name>A0A1I8GJD2_9PLAT</name>
<dbReference type="InterPro" id="IPR045098">
    <property type="entry name" value="Fyv10_fam"/>
</dbReference>
<keyword evidence="13" id="KW-1185">Reference proteome</keyword>
<evidence type="ECO:0000256" key="4">
    <source>
        <dbReference type="ARBA" id="ARBA00022490"/>
    </source>
</evidence>
<evidence type="ECO:0000256" key="8">
    <source>
        <dbReference type="ARBA" id="ARBA00023057"/>
    </source>
</evidence>
<dbReference type="CDD" id="cd16659">
    <property type="entry name" value="RING-Ubox_Emp"/>
    <property type="match status" value="1"/>
</dbReference>
<feature type="zinc finger region" description="RING-Gid-type" evidence="10">
    <location>
        <begin position="371"/>
        <end position="440"/>
    </location>
</feature>
<dbReference type="InterPro" id="IPR006595">
    <property type="entry name" value="CTLH_C"/>
</dbReference>